<protein>
    <submittedName>
        <fullName evidence="2">Uncharacterized protein</fullName>
    </submittedName>
</protein>
<dbReference type="AlphaFoldDB" id="A0A1W6NXW0"/>
<name>A0A1W6NXW0_9RHOB</name>
<keyword evidence="3" id="KW-1185">Reference proteome</keyword>
<reference evidence="2 3" key="1">
    <citation type="submission" date="2017-02" db="EMBL/GenBank/DDBJ databases">
        <title>Ketogulonicigenium robustum SPU B003 Genome sequencing and assembly.</title>
        <authorList>
            <person name="Li Y."/>
            <person name="Liu L."/>
            <person name="Wang C."/>
            <person name="Zhang M."/>
            <person name="Zhang T."/>
            <person name="Zhang Y."/>
        </authorList>
    </citation>
    <scope>NUCLEOTIDE SEQUENCE [LARGE SCALE GENOMIC DNA]</scope>
    <source>
        <strain evidence="2 3">SPU_B003</strain>
    </source>
</reference>
<evidence type="ECO:0000313" key="3">
    <source>
        <dbReference type="Proteomes" id="UP000242447"/>
    </source>
</evidence>
<proteinExistence type="predicted"/>
<dbReference type="EMBL" id="CP019937">
    <property type="protein sequence ID" value="ARO14086.1"/>
    <property type="molecule type" value="Genomic_DNA"/>
</dbReference>
<evidence type="ECO:0000256" key="1">
    <source>
        <dbReference type="SAM" id="Coils"/>
    </source>
</evidence>
<dbReference type="KEGG" id="kro:BVG79_00734"/>
<evidence type="ECO:0000313" key="2">
    <source>
        <dbReference type="EMBL" id="ARO14086.1"/>
    </source>
</evidence>
<accession>A0A1W6NXW0</accession>
<feature type="coiled-coil region" evidence="1">
    <location>
        <begin position="5"/>
        <end position="32"/>
    </location>
</feature>
<organism evidence="2 3">
    <name type="scientific">Ketogulonicigenium robustum</name>
    <dbReference type="NCBI Taxonomy" id="92947"/>
    <lineage>
        <taxon>Bacteria</taxon>
        <taxon>Pseudomonadati</taxon>
        <taxon>Pseudomonadota</taxon>
        <taxon>Alphaproteobacteria</taxon>
        <taxon>Rhodobacterales</taxon>
        <taxon>Roseobacteraceae</taxon>
        <taxon>Ketogulonicigenium</taxon>
    </lineage>
</organism>
<dbReference type="RefSeq" id="WP_085785695.1">
    <property type="nucleotide sequence ID" value="NZ_CP019937.1"/>
</dbReference>
<gene>
    <name evidence="2" type="ORF">BVG79_00734</name>
</gene>
<dbReference type="OrthoDB" id="9955265at2"/>
<dbReference type="Proteomes" id="UP000242447">
    <property type="component" value="Chromosome"/>
</dbReference>
<sequence>MSNVLAELLAEVTGAEDALKKAETEAAATRDEIAWFESFDEGHVRTHIDGLVGDISVLAGTIAGLATEEAHEQNRYRELRSEAGSVLNPLNWFNKDKKESRAVARDQREQRDEIRTKLRDQRQLESRLVAEKKDCDDSLARFKAFDLRKHTKLLGDQEKTETAARDQAVGLRALYDTVKTMAAEALREFDTLSEKLRPLNERLDRATVAVANLRTQNDETLRNTLEDRLKDQFGTVDLKAVINGCQAEMKSIDGQLAGIEDKIRETIAIARRKMRIPTPQEAAPKKA</sequence>
<keyword evidence="1" id="KW-0175">Coiled coil</keyword>